<dbReference type="Pfam" id="PF05222">
    <property type="entry name" value="AlaDh_PNT_N"/>
    <property type="match status" value="1"/>
</dbReference>
<dbReference type="KEGG" id="saqt:GJV85_05855"/>
<reference evidence="11" key="1">
    <citation type="submission" date="2019-11" db="EMBL/GenBank/DDBJ databases">
        <authorList>
            <person name="Kojima H."/>
        </authorList>
    </citation>
    <scope>NUCLEOTIDE SEQUENCE</scope>
    <source>
        <strain evidence="11">H1576</strain>
    </source>
</reference>
<dbReference type="EC" id="1.4.1.1" evidence="2 5"/>
<dbReference type="GO" id="GO:0000286">
    <property type="term" value="F:alanine dehydrogenase activity"/>
    <property type="evidence" value="ECO:0007669"/>
    <property type="project" value="UniProtKB-UniRule"/>
</dbReference>
<evidence type="ECO:0000256" key="1">
    <source>
        <dbReference type="ARBA" id="ARBA00005689"/>
    </source>
</evidence>
<dbReference type="GO" id="GO:0005886">
    <property type="term" value="C:plasma membrane"/>
    <property type="evidence" value="ECO:0007669"/>
    <property type="project" value="TreeGrafter"/>
</dbReference>
<dbReference type="AlphaFoldDB" id="A0A975GCU7"/>
<dbReference type="PANTHER" id="PTHR42795:SF1">
    <property type="entry name" value="ALANINE DEHYDROGENASE"/>
    <property type="match status" value="1"/>
</dbReference>
<dbReference type="PANTHER" id="PTHR42795">
    <property type="entry name" value="ALANINE DEHYDROGENASE"/>
    <property type="match status" value="1"/>
</dbReference>
<feature type="binding site" evidence="8">
    <location>
        <position position="197"/>
    </location>
    <ligand>
        <name>NAD(+)</name>
        <dbReference type="ChEBI" id="CHEBI:57540"/>
    </ligand>
</feature>
<protein>
    <recommendedName>
        <fullName evidence="2 5">Alanine dehydrogenase</fullName>
        <ecNumber evidence="2 5">1.4.1.1</ecNumber>
    </recommendedName>
</protein>
<dbReference type="GO" id="GO:0042853">
    <property type="term" value="P:L-alanine catabolic process"/>
    <property type="evidence" value="ECO:0007669"/>
    <property type="project" value="InterPro"/>
</dbReference>
<evidence type="ECO:0000256" key="4">
    <source>
        <dbReference type="ARBA" id="ARBA00023027"/>
    </source>
</evidence>
<proteinExistence type="inferred from homology"/>
<name>A0A975GCU7_9BACT</name>
<sequence length="367" mass="39329">MKIGVPKEIKKDEYRVSITPSGVQELCSLSHSVYVESSAGDGSGFSDAEYEKAGATIVKSAKEVFDISEMIVKVKEPIAVEYKLFKKNQTLFTYLHLAADKTQAEFLLERGIRAFSYETLEVNHSLPLLEPMSEVAGKMAALMGSVHLGKFNGGSGILAGGVVGTQRAKVMVLGGGVAGKAAAEIAAGLGADVTILDINRQRLHYLNDVTPANVATLYSTSQTIHSLLPECDVVIGTVLIPGAKAPKLVTKEMLSTMKKGSVLVDVSIDQGGCFETSYATTHSEPTFIKEGIVHYCVANMPGAYPRTSTYALTNATLSYVKDLAKYGAEDICKEKPHMISSLNTYDGKLYNKAVAEALDIPSSIFEI</sequence>
<dbReference type="GO" id="GO:0000166">
    <property type="term" value="F:nucleotide binding"/>
    <property type="evidence" value="ECO:0007669"/>
    <property type="project" value="UniProtKB-KW"/>
</dbReference>
<feature type="binding site" evidence="8">
    <location>
        <begin position="297"/>
        <end position="300"/>
    </location>
    <ligand>
        <name>NAD(+)</name>
        <dbReference type="ChEBI" id="CHEBI:57540"/>
    </ligand>
</feature>
<comment type="catalytic activity">
    <reaction evidence="5">
        <text>L-alanine + NAD(+) + H2O = pyruvate + NH4(+) + NADH + H(+)</text>
        <dbReference type="Rhea" id="RHEA:18405"/>
        <dbReference type="ChEBI" id="CHEBI:15361"/>
        <dbReference type="ChEBI" id="CHEBI:15377"/>
        <dbReference type="ChEBI" id="CHEBI:15378"/>
        <dbReference type="ChEBI" id="CHEBI:28938"/>
        <dbReference type="ChEBI" id="CHEBI:57540"/>
        <dbReference type="ChEBI" id="CHEBI:57945"/>
        <dbReference type="ChEBI" id="CHEBI:57972"/>
        <dbReference type="EC" id="1.4.1.1"/>
    </reaction>
</comment>
<dbReference type="InterPro" id="IPR008141">
    <property type="entry name" value="Ala_DH"/>
</dbReference>
<accession>A0A975GCU7</accession>
<evidence type="ECO:0000256" key="8">
    <source>
        <dbReference type="PIRSR" id="PIRSR000183-3"/>
    </source>
</evidence>
<keyword evidence="4 5" id="KW-0520">NAD</keyword>
<dbReference type="CDD" id="cd05305">
    <property type="entry name" value="L-AlaDH"/>
    <property type="match status" value="1"/>
</dbReference>
<dbReference type="SMART" id="SM01002">
    <property type="entry name" value="AlaDh_PNT_C"/>
    <property type="match status" value="1"/>
</dbReference>
<gene>
    <name evidence="11" type="primary">ald</name>
    <name evidence="11" type="ORF">GJV85_05855</name>
</gene>
<feature type="binding site" evidence="8">
    <location>
        <begin position="238"/>
        <end position="239"/>
    </location>
    <ligand>
        <name>NAD(+)</name>
        <dbReference type="ChEBI" id="CHEBI:57540"/>
    </ligand>
</feature>
<evidence type="ECO:0000313" key="11">
    <source>
        <dbReference type="EMBL" id="QSZ41649.1"/>
    </source>
</evidence>
<feature type="binding site" evidence="8">
    <location>
        <position position="133"/>
    </location>
    <ligand>
        <name>NAD(+)</name>
        <dbReference type="ChEBI" id="CHEBI:57540"/>
    </ligand>
</feature>
<dbReference type="Gene3D" id="3.40.50.720">
    <property type="entry name" value="NAD(P)-binding Rossmann-like Domain"/>
    <property type="match status" value="2"/>
</dbReference>
<dbReference type="PIRSF" id="PIRSF000183">
    <property type="entry name" value="Alanine_dh"/>
    <property type="match status" value="1"/>
</dbReference>
<dbReference type="Proteomes" id="UP000671852">
    <property type="component" value="Chromosome"/>
</dbReference>
<dbReference type="Pfam" id="PF01262">
    <property type="entry name" value="AlaDh_PNT_C"/>
    <property type="match status" value="1"/>
</dbReference>
<dbReference type="EMBL" id="CP046072">
    <property type="protein sequence ID" value="QSZ41649.1"/>
    <property type="molecule type" value="Genomic_DNA"/>
</dbReference>
<feature type="binding site" evidence="8">
    <location>
        <begin position="266"/>
        <end position="269"/>
    </location>
    <ligand>
        <name>NAD(+)</name>
        <dbReference type="ChEBI" id="CHEBI:57540"/>
    </ligand>
</feature>
<feature type="domain" description="Alanine dehydrogenase/pyridine nucleotide transhydrogenase NAD(H)-binding" evidence="9">
    <location>
        <begin position="148"/>
        <end position="296"/>
    </location>
</feature>
<keyword evidence="3 5" id="KW-0560">Oxidoreductase</keyword>
<dbReference type="SMART" id="SM01003">
    <property type="entry name" value="AlaDh_PNT_N"/>
    <property type="match status" value="1"/>
</dbReference>
<feature type="domain" description="Alanine dehydrogenase/pyridine nucleotide transhydrogenase N-terminal" evidence="10">
    <location>
        <begin position="4"/>
        <end position="136"/>
    </location>
</feature>
<evidence type="ECO:0000259" key="10">
    <source>
        <dbReference type="SMART" id="SM01003"/>
    </source>
</evidence>
<dbReference type="SUPFAM" id="SSF52283">
    <property type="entry name" value="Formate/glycerate dehydrogenase catalytic domain-like"/>
    <property type="match status" value="1"/>
</dbReference>
<dbReference type="FunFam" id="3.40.50.720:FF:000049">
    <property type="entry name" value="Alanine dehydrogenase"/>
    <property type="match status" value="1"/>
</dbReference>
<evidence type="ECO:0000259" key="9">
    <source>
        <dbReference type="SMART" id="SM01002"/>
    </source>
</evidence>
<reference evidence="11" key="2">
    <citation type="submission" date="2021-04" db="EMBL/GenBank/DDBJ databases">
        <title>Isolation and characterization of a novel species of the genus Sulfurimonas.</title>
        <authorList>
            <person name="Fukui M."/>
        </authorList>
    </citation>
    <scope>NUCLEOTIDE SEQUENCE</scope>
    <source>
        <strain evidence="11">H1576</strain>
    </source>
</reference>
<evidence type="ECO:0000256" key="3">
    <source>
        <dbReference type="ARBA" id="ARBA00023002"/>
    </source>
</evidence>
<dbReference type="InterPro" id="IPR036291">
    <property type="entry name" value="NAD(P)-bd_dom_sf"/>
</dbReference>
<feature type="binding site" evidence="7">
    <location>
        <position position="15"/>
    </location>
    <ligand>
        <name>substrate</name>
    </ligand>
</feature>
<comment type="similarity">
    <text evidence="1 5">Belongs to the AlaDH/PNT family.</text>
</comment>
<feature type="active site" description="Proton donor/acceptor" evidence="6">
    <location>
        <position position="269"/>
    </location>
</feature>
<feature type="binding site" evidence="8">
    <location>
        <position position="219"/>
    </location>
    <ligand>
        <name>NAD(+)</name>
        <dbReference type="ChEBI" id="CHEBI:57540"/>
    </ligand>
</feature>
<dbReference type="NCBIfam" id="TIGR00518">
    <property type="entry name" value="alaDH"/>
    <property type="match status" value="1"/>
</dbReference>
<feature type="binding site" evidence="7">
    <location>
        <position position="75"/>
    </location>
    <ligand>
        <name>substrate</name>
    </ligand>
</feature>
<evidence type="ECO:0000256" key="5">
    <source>
        <dbReference type="PIRNR" id="PIRNR000183"/>
    </source>
</evidence>
<evidence type="ECO:0000313" key="12">
    <source>
        <dbReference type="Proteomes" id="UP000671852"/>
    </source>
</evidence>
<keyword evidence="12" id="KW-1185">Reference proteome</keyword>
<dbReference type="RefSeq" id="WP_207562932.1">
    <property type="nucleotide sequence ID" value="NZ_CP046072.1"/>
</dbReference>
<keyword evidence="8" id="KW-0547">Nucleotide-binding</keyword>
<evidence type="ECO:0000256" key="2">
    <source>
        <dbReference type="ARBA" id="ARBA00012897"/>
    </source>
</evidence>
<dbReference type="InterPro" id="IPR007886">
    <property type="entry name" value="AlaDH/PNT_N"/>
</dbReference>
<evidence type="ECO:0000256" key="6">
    <source>
        <dbReference type="PIRSR" id="PIRSR000183-1"/>
    </source>
</evidence>
<organism evidence="11 12">
    <name type="scientific">Sulfurimonas aquatica</name>
    <dbReference type="NCBI Taxonomy" id="2672570"/>
    <lineage>
        <taxon>Bacteria</taxon>
        <taxon>Pseudomonadati</taxon>
        <taxon>Campylobacterota</taxon>
        <taxon>Epsilonproteobacteria</taxon>
        <taxon>Campylobacterales</taxon>
        <taxon>Sulfurimonadaceae</taxon>
        <taxon>Sulfurimonas</taxon>
    </lineage>
</organism>
<dbReference type="InterPro" id="IPR007698">
    <property type="entry name" value="AlaDH/PNT_NAD(H)-bd"/>
</dbReference>
<feature type="active site" description="Proton donor/acceptor" evidence="6">
    <location>
        <position position="96"/>
    </location>
</feature>
<feature type="binding site" evidence="8">
    <location>
        <position position="202"/>
    </location>
    <ligand>
        <name>NAD(+)</name>
        <dbReference type="ChEBI" id="CHEBI:57540"/>
    </ligand>
</feature>
<evidence type="ECO:0000256" key="7">
    <source>
        <dbReference type="PIRSR" id="PIRSR000183-2"/>
    </source>
</evidence>
<dbReference type="InterPro" id="IPR008143">
    <property type="entry name" value="Ala_DH/PNT_CS2"/>
</dbReference>
<dbReference type="SUPFAM" id="SSF51735">
    <property type="entry name" value="NAD(P)-binding Rossmann-fold domains"/>
    <property type="match status" value="1"/>
</dbReference>
<dbReference type="PROSITE" id="PS00837">
    <property type="entry name" value="ALADH_PNT_2"/>
    <property type="match status" value="1"/>
</dbReference>